<name>A0AAD5M4N5_PARTN</name>
<dbReference type="SUPFAM" id="SSF55394">
    <property type="entry name" value="Bactericidal permeability-increasing protein, BPI"/>
    <property type="match status" value="1"/>
</dbReference>
<evidence type="ECO:0000313" key="3">
    <source>
        <dbReference type="Proteomes" id="UP001196413"/>
    </source>
</evidence>
<reference evidence="2" key="1">
    <citation type="submission" date="2021-06" db="EMBL/GenBank/DDBJ databases">
        <title>Parelaphostrongylus tenuis whole genome reference sequence.</title>
        <authorList>
            <person name="Garwood T.J."/>
            <person name="Larsen P.A."/>
            <person name="Fountain-Jones N.M."/>
            <person name="Garbe J.R."/>
            <person name="Macchietto M.G."/>
            <person name="Kania S.A."/>
            <person name="Gerhold R.W."/>
            <person name="Richards J.E."/>
            <person name="Wolf T.M."/>
        </authorList>
    </citation>
    <scope>NUCLEOTIDE SEQUENCE</scope>
    <source>
        <strain evidence="2">MNPRO001-30</strain>
        <tissue evidence="2">Meninges</tissue>
    </source>
</reference>
<organism evidence="2 3">
    <name type="scientific">Parelaphostrongylus tenuis</name>
    <name type="common">Meningeal worm</name>
    <dbReference type="NCBI Taxonomy" id="148309"/>
    <lineage>
        <taxon>Eukaryota</taxon>
        <taxon>Metazoa</taxon>
        <taxon>Ecdysozoa</taxon>
        <taxon>Nematoda</taxon>
        <taxon>Chromadorea</taxon>
        <taxon>Rhabditida</taxon>
        <taxon>Rhabditina</taxon>
        <taxon>Rhabditomorpha</taxon>
        <taxon>Strongyloidea</taxon>
        <taxon>Metastrongylidae</taxon>
        <taxon>Parelaphostrongylus</taxon>
    </lineage>
</organism>
<comment type="caution">
    <text evidence="2">The sequence shown here is derived from an EMBL/GenBank/DDBJ whole genome shotgun (WGS) entry which is preliminary data.</text>
</comment>
<feature type="signal peptide" evidence="1">
    <location>
        <begin position="1"/>
        <end position="26"/>
    </location>
</feature>
<proteinExistence type="predicted"/>
<feature type="chain" id="PRO_5042137705" evidence="1">
    <location>
        <begin position="27"/>
        <end position="103"/>
    </location>
</feature>
<sequence>MRPINSEKTSTILLFFLVAIVAESVSRKIFQHPDWNQTPGNAGVKIRLTKKGINHVKTVGVRLLNEQISQLSGYSTQFTISQPGIEGFVTLNNVRILHYSPPQ</sequence>
<feature type="non-terminal residue" evidence="2">
    <location>
        <position position="103"/>
    </location>
</feature>
<evidence type="ECO:0000313" key="2">
    <source>
        <dbReference type="EMBL" id="KAJ1351080.1"/>
    </source>
</evidence>
<dbReference type="AlphaFoldDB" id="A0AAD5M4N5"/>
<keyword evidence="1" id="KW-0732">Signal</keyword>
<accession>A0AAD5M4N5</accession>
<protein>
    <submittedName>
        <fullName evidence="2">Uncharacterized protein</fullName>
    </submittedName>
</protein>
<keyword evidence="3" id="KW-1185">Reference proteome</keyword>
<dbReference type="InterPro" id="IPR017943">
    <property type="entry name" value="Bactericidal_perm-incr_a/b_dom"/>
</dbReference>
<evidence type="ECO:0000256" key="1">
    <source>
        <dbReference type="SAM" id="SignalP"/>
    </source>
</evidence>
<dbReference type="EMBL" id="JAHQIW010001000">
    <property type="protein sequence ID" value="KAJ1351080.1"/>
    <property type="molecule type" value="Genomic_DNA"/>
</dbReference>
<dbReference type="Proteomes" id="UP001196413">
    <property type="component" value="Unassembled WGS sequence"/>
</dbReference>
<gene>
    <name evidence="2" type="ORF">KIN20_007024</name>
</gene>
<dbReference type="GO" id="GO:0008289">
    <property type="term" value="F:lipid binding"/>
    <property type="evidence" value="ECO:0007669"/>
    <property type="project" value="InterPro"/>
</dbReference>